<dbReference type="FunFam" id="1.25.40.10:FF:000381">
    <property type="entry name" value="Pentatricopeptide repeat-containing protein"/>
    <property type="match status" value="1"/>
</dbReference>
<dbReference type="InterPro" id="IPR046848">
    <property type="entry name" value="E_motif"/>
</dbReference>
<keyword evidence="1" id="KW-0677">Repeat</keyword>
<dbReference type="Gene3D" id="1.25.40.10">
    <property type="entry name" value="Tetratricopeptide repeat domain"/>
    <property type="match status" value="6"/>
</dbReference>
<dbReference type="Pfam" id="PF13041">
    <property type="entry name" value="PPR_2"/>
    <property type="match status" value="3"/>
</dbReference>
<evidence type="ECO:0000313" key="3">
    <source>
        <dbReference type="EnsemblPlants" id="MELO3C014594.2.1"/>
    </source>
</evidence>
<feature type="repeat" description="PPR" evidence="2">
    <location>
        <begin position="226"/>
        <end position="260"/>
    </location>
</feature>
<sequence length="847" mass="94133">MEIAVNLSYHGLSSTPKQTHLINVSKDWNSIIKHHTKLKNDHAILSTYTQMESLGITPDSATMPLVLKACGRLNAIDKGVRIHSCIRGSDLINDVRVGTALVDFYCKCGLVAEASKVFVEMPERDLVSWNALISGYVGCLCYKEAVLLFVEMKKAGLTPNSRTVVALLLACGEMLELRLGQEIHGYCLRNGLFDMDAYVGTALVGFYLRFDAVLSHRVFSLMVVRNIVSWNAIITGFLNVGDYTKALKLFSSMLIEGIKFDAVTMLVVIQACAEYGCLRLGMQLHQLAIKFNLINDVFVLNALLNMYSDNGSLESSCVLFNAVPTSDAALWNSMISCYIGFGFHAEAIALFIKMRLERIKEDVRTIVIMLSLCNDLNDGSLWGRGLHAHAMKSGIELDAFLGNALLSMYVKHNQINAAQNVFEKTRGLDVISWNTMISALAQSMFRAKAFELFFMMCESEIKFNSYTIISLLALCKDGNDLVFGRSIHGFAIKNGLEINTSLNTSLTEMYINCGDERAAIDMFTRCPQRDLISWNSLILSYIKNDNAGKALLLFNHMISELEPNSVTIINILTSCTQLAHLPLGQCLHAYATRREESLEMDASLANAFITMYARCGKMQYAEQIFRTLQTRNIVSWNAMITGYGMHGRGRDATLAFAQMLDDGFKPNNVSFASVLSACSHSGLTETGLLLFHSMVRDFGLAPQLTHYGCMVDLLGRGGHFSEAIAFINTMPIEPDASIWRALLSSWQIKSNKKLLETIFGKLVELEPSNPGNFILLSNIYAAAGLWSEVVQIRKWLRERGLGKPPGTSWIVIGNQVHYFTATDVLHPQSEKIYENLNSLTSLIQDMG</sequence>
<protein>
    <submittedName>
        <fullName evidence="3">Uncharacterized protein</fullName>
    </submittedName>
</protein>
<proteinExistence type="predicted"/>
<dbReference type="NCBIfam" id="TIGR00756">
    <property type="entry name" value="PPR"/>
    <property type="match status" value="5"/>
</dbReference>
<feature type="repeat" description="PPR" evidence="2">
    <location>
        <begin position="94"/>
        <end position="124"/>
    </location>
</feature>
<dbReference type="eggNOG" id="KOG4197">
    <property type="taxonomic scope" value="Eukaryota"/>
</dbReference>
<dbReference type="FunFam" id="1.25.40.10:FF:000343">
    <property type="entry name" value="Pentatricopeptide repeat-containing protein At3g58590"/>
    <property type="match status" value="1"/>
</dbReference>
<gene>
    <name evidence="3" type="primary">103491511</name>
</gene>
<feature type="repeat" description="PPR" evidence="2">
    <location>
        <begin position="125"/>
        <end position="159"/>
    </location>
</feature>
<dbReference type="EnsemblPlants" id="MELO3C014594.2.1">
    <property type="protein sequence ID" value="MELO3C014594.2.1"/>
    <property type="gene ID" value="MELO3C014594.2"/>
</dbReference>
<dbReference type="Gramene" id="MELO3C014594.2.1">
    <property type="protein sequence ID" value="MELO3C014594.2.1"/>
    <property type="gene ID" value="MELO3C014594.2"/>
</dbReference>
<organism evidence="3">
    <name type="scientific">Cucumis melo</name>
    <name type="common">Muskmelon</name>
    <dbReference type="NCBI Taxonomy" id="3656"/>
    <lineage>
        <taxon>Eukaryota</taxon>
        <taxon>Viridiplantae</taxon>
        <taxon>Streptophyta</taxon>
        <taxon>Embryophyta</taxon>
        <taxon>Tracheophyta</taxon>
        <taxon>Spermatophyta</taxon>
        <taxon>Magnoliopsida</taxon>
        <taxon>eudicotyledons</taxon>
        <taxon>Gunneridae</taxon>
        <taxon>Pentapetalae</taxon>
        <taxon>rosids</taxon>
        <taxon>fabids</taxon>
        <taxon>Cucurbitales</taxon>
        <taxon>Cucurbitaceae</taxon>
        <taxon>Benincaseae</taxon>
        <taxon>Cucumis</taxon>
    </lineage>
</organism>
<dbReference type="PANTHER" id="PTHR47928">
    <property type="entry name" value="REPEAT-CONTAINING PROTEIN, PUTATIVE-RELATED"/>
    <property type="match status" value="1"/>
</dbReference>
<reference evidence="3" key="1">
    <citation type="submission" date="2023-03" db="UniProtKB">
        <authorList>
            <consortium name="EnsemblPlants"/>
        </authorList>
    </citation>
    <scope>IDENTIFICATION</scope>
</reference>
<name>A0A1S3BNK9_CUCME</name>
<feature type="repeat" description="PPR" evidence="2">
    <location>
        <begin position="632"/>
        <end position="666"/>
    </location>
</feature>
<dbReference type="InterPro" id="IPR050421">
    <property type="entry name" value="PPR"/>
</dbReference>
<dbReference type="FunFam" id="1.25.40.10:FF:000682">
    <property type="entry name" value="Pentatricopeptide repeat-containing protein At3g16610"/>
    <property type="match status" value="1"/>
</dbReference>
<feature type="repeat" description="PPR" evidence="2">
    <location>
        <begin position="327"/>
        <end position="361"/>
    </location>
</feature>
<dbReference type="PANTHER" id="PTHR47928:SF57">
    <property type="entry name" value="DYW DOMAIN-CONTAINING PROTEIN"/>
    <property type="match status" value="1"/>
</dbReference>
<evidence type="ECO:0000256" key="1">
    <source>
        <dbReference type="ARBA" id="ARBA00022737"/>
    </source>
</evidence>
<evidence type="ECO:0000256" key="2">
    <source>
        <dbReference type="PROSITE-ProRule" id="PRU00708"/>
    </source>
</evidence>
<dbReference type="Pfam" id="PF20431">
    <property type="entry name" value="E_motif"/>
    <property type="match status" value="1"/>
</dbReference>
<feature type="repeat" description="PPR" evidence="2">
    <location>
        <begin position="429"/>
        <end position="463"/>
    </location>
</feature>
<dbReference type="AlphaFoldDB" id="A0A1S3BNK9"/>
<dbReference type="InterPro" id="IPR011990">
    <property type="entry name" value="TPR-like_helical_dom_sf"/>
</dbReference>
<dbReference type="PROSITE" id="PS51375">
    <property type="entry name" value="PPR"/>
    <property type="match status" value="6"/>
</dbReference>
<dbReference type="Pfam" id="PF01535">
    <property type="entry name" value="PPR"/>
    <property type="match status" value="3"/>
</dbReference>
<dbReference type="GO" id="GO:0009451">
    <property type="term" value="P:RNA modification"/>
    <property type="evidence" value="ECO:0007669"/>
    <property type="project" value="UniProtKB-ARBA"/>
</dbReference>
<accession>A0A1S3BNK9</accession>
<dbReference type="FunFam" id="1.25.40.10:FF:000090">
    <property type="entry name" value="Pentatricopeptide repeat-containing protein, chloroplastic"/>
    <property type="match status" value="1"/>
</dbReference>
<dbReference type="InterPro" id="IPR002885">
    <property type="entry name" value="PPR_rpt"/>
</dbReference>